<dbReference type="GO" id="GO:0003676">
    <property type="term" value="F:nucleic acid binding"/>
    <property type="evidence" value="ECO:0007669"/>
    <property type="project" value="InterPro"/>
</dbReference>
<dbReference type="EMBL" id="JABWDY010013809">
    <property type="protein sequence ID" value="KAF5198050.1"/>
    <property type="molecule type" value="Genomic_DNA"/>
</dbReference>
<accession>A0A7J6WN73</accession>
<keyword evidence="1" id="KW-0862">Zinc</keyword>
<gene>
    <name evidence="3" type="ORF">FRX31_012362</name>
</gene>
<organism evidence="3 4">
    <name type="scientific">Thalictrum thalictroides</name>
    <name type="common">Rue-anemone</name>
    <name type="synonym">Anemone thalictroides</name>
    <dbReference type="NCBI Taxonomy" id="46969"/>
    <lineage>
        <taxon>Eukaryota</taxon>
        <taxon>Viridiplantae</taxon>
        <taxon>Streptophyta</taxon>
        <taxon>Embryophyta</taxon>
        <taxon>Tracheophyta</taxon>
        <taxon>Spermatophyta</taxon>
        <taxon>Magnoliopsida</taxon>
        <taxon>Ranunculales</taxon>
        <taxon>Ranunculaceae</taxon>
        <taxon>Thalictroideae</taxon>
        <taxon>Thalictrum</taxon>
    </lineage>
</organism>
<dbReference type="OrthoDB" id="1997111at2759"/>
<dbReference type="Proteomes" id="UP000554482">
    <property type="component" value="Unassembled WGS sequence"/>
</dbReference>
<reference evidence="3 4" key="1">
    <citation type="submission" date="2020-06" db="EMBL/GenBank/DDBJ databases">
        <title>Transcriptomic and genomic resources for Thalictrum thalictroides and T. hernandezii: Facilitating candidate gene discovery in an emerging model plant lineage.</title>
        <authorList>
            <person name="Arias T."/>
            <person name="Riano-Pachon D.M."/>
            <person name="Di Stilio V.S."/>
        </authorList>
    </citation>
    <scope>NUCLEOTIDE SEQUENCE [LARGE SCALE GENOMIC DNA]</scope>
    <source>
        <strain evidence="4">cv. WT478/WT964</strain>
        <tissue evidence="3">Leaves</tissue>
    </source>
</reference>
<comment type="caution">
    <text evidence="3">The sequence shown here is derived from an EMBL/GenBank/DDBJ whole genome shotgun (WGS) entry which is preliminary data.</text>
</comment>
<keyword evidence="1" id="KW-0863">Zinc-finger</keyword>
<protein>
    <recommendedName>
        <fullName evidence="2">CCHC-type domain-containing protein</fullName>
    </recommendedName>
</protein>
<dbReference type="GO" id="GO:0008270">
    <property type="term" value="F:zinc ion binding"/>
    <property type="evidence" value="ECO:0007669"/>
    <property type="project" value="UniProtKB-KW"/>
</dbReference>
<evidence type="ECO:0000259" key="2">
    <source>
        <dbReference type="PROSITE" id="PS50158"/>
    </source>
</evidence>
<proteinExistence type="predicted"/>
<dbReference type="AlphaFoldDB" id="A0A7J6WN73"/>
<feature type="domain" description="CCHC-type" evidence="2">
    <location>
        <begin position="40"/>
        <end position="54"/>
    </location>
</feature>
<keyword evidence="4" id="KW-1185">Reference proteome</keyword>
<dbReference type="PROSITE" id="PS50158">
    <property type="entry name" value="ZF_CCHC"/>
    <property type="match status" value="1"/>
</dbReference>
<dbReference type="InterPro" id="IPR001878">
    <property type="entry name" value="Znf_CCHC"/>
</dbReference>
<evidence type="ECO:0000313" key="4">
    <source>
        <dbReference type="Proteomes" id="UP000554482"/>
    </source>
</evidence>
<evidence type="ECO:0000313" key="3">
    <source>
        <dbReference type="EMBL" id="KAF5198050.1"/>
    </source>
</evidence>
<keyword evidence="1" id="KW-0479">Metal-binding</keyword>
<sequence length="136" mass="15180">MTTSQSGGNFGRKFLQCLTCSSFQWLNEAMLAIPAPIAGCFSCGETSHWKNNCPWLQSKCKICDVTRSLKVSGKQQTYGWKFLKCPKCSRFQWLYEAIKTAQASTPAQSSTSAEVTLTMKLADFCNSFEAKCTMKK</sequence>
<name>A0A7J6WN73_THATH</name>
<evidence type="ECO:0000256" key="1">
    <source>
        <dbReference type="PROSITE-ProRule" id="PRU00047"/>
    </source>
</evidence>